<accession>A0ACB9VQ34</accession>
<name>A0ACB9VQ34_CHAAC</name>
<dbReference type="EMBL" id="CM043808">
    <property type="protein sequence ID" value="KAI4801789.1"/>
    <property type="molecule type" value="Genomic_DNA"/>
</dbReference>
<reference evidence="1" key="1">
    <citation type="submission" date="2022-05" db="EMBL/GenBank/DDBJ databases">
        <title>Chromosome-level genome of Chaenocephalus aceratus.</title>
        <authorList>
            <person name="Park H."/>
        </authorList>
    </citation>
    <scope>NUCLEOTIDE SEQUENCE</scope>
    <source>
        <strain evidence="1">KU_202001</strain>
    </source>
</reference>
<protein>
    <submittedName>
        <fullName evidence="1">Uncharacterized protein</fullName>
    </submittedName>
</protein>
<keyword evidence="2" id="KW-1185">Reference proteome</keyword>
<comment type="caution">
    <text evidence="1">The sequence shown here is derived from an EMBL/GenBank/DDBJ whole genome shotgun (WGS) entry which is preliminary data.</text>
</comment>
<proteinExistence type="predicted"/>
<organism evidence="1 2">
    <name type="scientific">Chaenocephalus aceratus</name>
    <name type="common">Blackfin icefish</name>
    <name type="synonym">Chaenichthys aceratus</name>
    <dbReference type="NCBI Taxonomy" id="36190"/>
    <lineage>
        <taxon>Eukaryota</taxon>
        <taxon>Metazoa</taxon>
        <taxon>Chordata</taxon>
        <taxon>Craniata</taxon>
        <taxon>Vertebrata</taxon>
        <taxon>Euteleostomi</taxon>
        <taxon>Actinopterygii</taxon>
        <taxon>Neopterygii</taxon>
        <taxon>Teleostei</taxon>
        <taxon>Neoteleostei</taxon>
        <taxon>Acanthomorphata</taxon>
        <taxon>Eupercaria</taxon>
        <taxon>Perciformes</taxon>
        <taxon>Notothenioidei</taxon>
        <taxon>Channichthyidae</taxon>
        <taxon>Chaenocephalus</taxon>
    </lineage>
</organism>
<sequence>MHATNIALASSLKSLLSLVLRFLMKYNSIITYQLFQLYLIMND</sequence>
<evidence type="ECO:0000313" key="1">
    <source>
        <dbReference type="EMBL" id="KAI4801789.1"/>
    </source>
</evidence>
<gene>
    <name evidence="1" type="ORF">KUCAC02_019660</name>
</gene>
<dbReference type="Proteomes" id="UP001057452">
    <property type="component" value="Chromosome 24"/>
</dbReference>
<evidence type="ECO:0000313" key="2">
    <source>
        <dbReference type="Proteomes" id="UP001057452"/>
    </source>
</evidence>